<feature type="transmembrane region" description="Helical" evidence="7">
    <location>
        <begin position="16"/>
        <end position="36"/>
    </location>
</feature>
<proteinExistence type="inferred from homology"/>
<gene>
    <name evidence="9" type="ORF">GCM10009751_38500</name>
</gene>
<feature type="domain" description="ABC3 transporter permease C-terminal" evidence="8">
    <location>
        <begin position="677"/>
        <end position="794"/>
    </location>
</feature>
<feature type="transmembrane region" description="Helical" evidence="7">
    <location>
        <begin position="403"/>
        <end position="432"/>
    </location>
</feature>
<evidence type="ECO:0000256" key="2">
    <source>
        <dbReference type="ARBA" id="ARBA00022475"/>
    </source>
</evidence>
<keyword evidence="4 7" id="KW-1133">Transmembrane helix</keyword>
<dbReference type="PANTHER" id="PTHR30572:SF4">
    <property type="entry name" value="ABC TRANSPORTER PERMEASE YTRF"/>
    <property type="match status" value="1"/>
</dbReference>
<keyword evidence="3 7" id="KW-0812">Transmembrane</keyword>
<comment type="subcellular location">
    <subcellularLocation>
        <location evidence="1">Cell membrane</location>
        <topology evidence="1">Multi-pass membrane protein</topology>
    </subcellularLocation>
</comment>
<feature type="domain" description="ABC3 transporter permease C-terminal" evidence="8">
    <location>
        <begin position="237"/>
        <end position="358"/>
    </location>
</feature>
<protein>
    <submittedName>
        <fullName evidence="9">FtsX-like permease family protein</fullName>
    </submittedName>
</protein>
<dbReference type="RefSeq" id="WP_344106193.1">
    <property type="nucleotide sequence ID" value="NZ_BAAANL010000010.1"/>
</dbReference>
<feature type="transmembrane region" description="Helical" evidence="7">
    <location>
        <begin position="328"/>
        <end position="348"/>
    </location>
</feature>
<feature type="transmembrane region" description="Helical" evidence="7">
    <location>
        <begin position="292"/>
        <end position="316"/>
    </location>
</feature>
<keyword evidence="2" id="KW-1003">Cell membrane</keyword>
<evidence type="ECO:0000313" key="10">
    <source>
        <dbReference type="Proteomes" id="UP001501094"/>
    </source>
</evidence>
<feature type="transmembrane region" description="Helical" evidence="7">
    <location>
        <begin position="725"/>
        <end position="746"/>
    </location>
</feature>
<keyword evidence="10" id="KW-1185">Reference proteome</keyword>
<accession>A0ABN2NM01</accession>
<evidence type="ECO:0000256" key="6">
    <source>
        <dbReference type="ARBA" id="ARBA00038076"/>
    </source>
</evidence>
<evidence type="ECO:0000256" key="5">
    <source>
        <dbReference type="ARBA" id="ARBA00023136"/>
    </source>
</evidence>
<organism evidence="9 10">
    <name type="scientific">Myceligenerans crystallogenes</name>
    <dbReference type="NCBI Taxonomy" id="316335"/>
    <lineage>
        <taxon>Bacteria</taxon>
        <taxon>Bacillati</taxon>
        <taxon>Actinomycetota</taxon>
        <taxon>Actinomycetes</taxon>
        <taxon>Micrococcales</taxon>
        <taxon>Promicromonosporaceae</taxon>
        <taxon>Myceligenerans</taxon>
    </lineage>
</organism>
<feature type="transmembrane region" description="Helical" evidence="7">
    <location>
        <begin position="672"/>
        <end position="698"/>
    </location>
</feature>
<evidence type="ECO:0000313" key="9">
    <source>
        <dbReference type="EMBL" id="GAA1875104.1"/>
    </source>
</evidence>
<name>A0ABN2NM01_9MICO</name>
<dbReference type="Proteomes" id="UP001501094">
    <property type="component" value="Unassembled WGS sequence"/>
</dbReference>
<sequence length="803" mass="81739">MRTVFRASLRVYARRYVAAGISVAVAAAFVVVIGVLTTGWRAGLLDGAGAAFRGADHLVTHLDGAAALGYVESRGADDAAWTGRAMLSLEGADGERFPAVSVAPLAGAGPLRWQPLREGRFPKAADEAVVDVWAANEREIAVGDTVRVGKVDAVATVRVVGVVDSPSPAGQASLYVTFEQFLTWRDDPSLTISPVAVTGDAGRLPDGARVMDPDELLATVLAKHTGNVDTVTAVLLVFAGVAAFVSVLVIANTFGILLGRRQRELALLRCVGATRGQVAGAVRREALLVGSVASLAGVVLGIGLGYGLVAVIGALAPEMPLAYAAPSWTWLIGGLAAGIGVTLVASWLPTRRTVRVSPLAALRPAGAGGAHGGAGRRRLVPAVILVAGGGGLLVAAASRDSIVMLLAGGGAAFAGVMLAGPVLMPFLVRVAGRLLGPAGRLATTNAARNPHRTATTTASLLVGVTLTTAVLTGLETTRASVDLNHGTVHPLDVAISSAGRPLGPAVLEQAQGADGAAAAIAVDGVVGEIQEIKGPLLILTAPDAADVARDGGAFAEVEPGTIRLDPGAHGPVASELAGRVVSVRVGDRMTRLTVDDADLKGWGAAAMVAPETLAELGAVVRSRAVWVRAAADADPVALVDELDTLAARSGAEIADGLQAEAADEQQIASLTWLTLGLLGISVVIALIGIMNTLGLSVLERTREHALLRALGLTRRQLHRMLATEGMLLAVVAALLGTALGITFAWVGYETFVRTALVHGSTMRVAWWQLAVVVLATALAGLLAAAVPARGAARVAPAAGLSQD</sequence>
<keyword evidence="5 7" id="KW-0472">Membrane</keyword>
<reference evidence="9 10" key="1">
    <citation type="journal article" date="2019" name="Int. J. Syst. Evol. Microbiol.">
        <title>The Global Catalogue of Microorganisms (GCM) 10K type strain sequencing project: providing services to taxonomists for standard genome sequencing and annotation.</title>
        <authorList>
            <consortium name="The Broad Institute Genomics Platform"/>
            <consortium name="The Broad Institute Genome Sequencing Center for Infectious Disease"/>
            <person name="Wu L."/>
            <person name="Ma J."/>
        </authorList>
    </citation>
    <scope>NUCLEOTIDE SEQUENCE [LARGE SCALE GENOMIC DNA]</scope>
    <source>
        <strain evidence="9 10">JCM 14326</strain>
    </source>
</reference>
<comment type="caution">
    <text evidence="9">The sequence shown here is derived from an EMBL/GenBank/DDBJ whole genome shotgun (WGS) entry which is preliminary data.</text>
</comment>
<comment type="similarity">
    <text evidence="6">Belongs to the ABC-4 integral membrane protein family.</text>
</comment>
<evidence type="ECO:0000256" key="4">
    <source>
        <dbReference type="ARBA" id="ARBA00022989"/>
    </source>
</evidence>
<feature type="transmembrane region" description="Helical" evidence="7">
    <location>
        <begin position="233"/>
        <end position="259"/>
    </location>
</feature>
<dbReference type="InterPro" id="IPR050250">
    <property type="entry name" value="Macrolide_Exporter_MacB"/>
</dbReference>
<evidence type="ECO:0000256" key="1">
    <source>
        <dbReference type="ARBA" id="ARBA00004651"/>
    </source>
</evidence>
<evidence type="ECO:0000259" key="8">
    <source>
        <dbReference type="Pfam" id="PF02687"/>
    </source>
</evidence>
<dbReference type="InterPro" id="IPR003838">
    <property type="entry name" value="ABC3_permease_C"/>
</dbReference>
<evidence type="ECO:0000256" key="3">
    <source>
        <dbReference type="ARBA" id="ARBA00022692"/>
    </source>
</evidence>
<dbReference type="PANTHER" id="PTHR30572">
    <property type="entry name" value="MEMBRANE COMPONENT OF TRANSPORTER-RELATED"/>
    <property type="match status" value="1"/>
</dbReference>
<dbReference type="EMBL" id="BAAANL010000010">
    <property type="protein sequence ID" value="GAA1875104.1"/>
    <property type="molecule type" value="Genomic_DNA"/>
</dbReference>
<feature type="transmembrane region" description="Helical" evidence="7">
    <location>
        <begin position="379"/>
        <end position="397"/>
    </location>
</feature>
<feature type="transmembrane region" description="Helical" evidence="7">
    <location>
        <begin position="766"/>
        <end position="786"/>
    </location>
</feature>
<dbReference type="Pfam" id="PF02687">
    <property type="entry name" value="FtsX"/>
    <property type="match status" value="2"/>
</dbReference>
<evidence type="ECO:0000256" key="7">
    <source>
        <dbReference type="SAM" id="Phobius"/>
    </source>
</evidence>